<keyword evidence="5" id="KW-1185">Reference proteome</keyword>
<comment type="similarity">
    <text evidence="1">Belongs to the ComF/GntX family.</text>
</comment>
<evidence type="ECO:0000259" key="2">
    <source>
        <dbReference type="Pfam" id="PF00156"/>
    </source>
</evidence>
<accession>A0A0G3EWV0</accession>
<dbReference type="EMBL" id="CP011568">
    <property type="protein sequence ID" value="AKJ69246.1"/>
    <property type="molecule type" value="Genomic_DNA"/>
</dbReference>
<dbReference type="PANTHER" id="PTHR47505">
    <property type="entry name" value="DNA UTILIZATION PROTEIN YHGH"/>
    <property type="match status" value="1"/>
</dbReference>
<dbReference type="PATRIC" id="fig|445709.3.peg.3078"/>
<dbReference type="Pfam" id="PF00156">
    <property type="entry name" value="Pribosyltran"/>
    <property type="match status" value="1"/>
</dbReference>
<dbReference type="InterPro" id="IPR000836">
    <property type="entry name" value="PRTase_dom"/>
</dbReference>
<dbReference type="SUPFAM" id="SSF53271">
    <property type="entry name" value="PRTase-like"/>
    <property type="match status" value="1"/>
</dbReference>
<sequence length="249" mass="27415">MFVHPLSSKIRRKLAVSLQRVLDAALPNTCRLCDDVAHGLVCAACARDYWHDQSRGRCDVCGIPLAPGMDTGRCGNCLARPRAFDATVTLQDYRAPLDRLILALKFRADLPLAREFGYRLSQALRPRVAGPDALIVPVPLSPDRLATRGFNQTWEIARNVARHLGLASHPHALHRVRETAPQSGLDIAARRRNVRQAFVTGTEVRGREIIVVDDVMTTGVTLDEIAKTLKRQGAARVVNAVVLRTPPSN</sequence>
<dbReference type="InterPro" id="IPR051910">
    <property type="entry name" value="ComF/GntX_DNA_util-trans"/>
</dbReference>
<dbReference type="RefSeq" id="WP_047215143.1">
    <property type="nucleotide sequence ID" value="NZ_CP011568.3"/>
</dbReference>
<evidence type="ECO:0000259" key="3">
    <source>
        <dbReference type="Pfam" id="PF18912"/>
    </source>
</evidence>
<dbReference type="STRING" id="445709.ABW99_14530"/>
<dbReference type="InterPro" id="IPR029057">
    <property type="entry name" value="PRTase-like"/>
</dbReference>
<evidence type="ECO:0008006" key="6">
    <source>
        <dbReference type="Google" id="ProtNLM"/>
    </source>
</evidence>
<reference evidence="5" key="1">
    <citation type="submission" date="2015-06" db="EMBL/GenBank/DDBJ databases">
        <authorList>
            <person name="Lim Y.L."/>
            <person name="Ee R."/>
            <person name="Yong D."/>
            <person name="How K.Y."/>
            <person name="Yin W.F."/>
            <person name="Chan K.G."/>
        </authorList>
    </citation>
    <scope>NUCLEOTIDE SEQUENCE [LARGE SCALE GENOMIC DNA]</scope>
    <source>
        <strain evidence="5">DSM 25325</strain>
    </source>
</reference>
<dbReference type="AlphaFoldDB" id="A0A0G3EWV0"/>
<dbReference type="Gene3D" id="3.40.50.2020">
    <property type="match status" value="1"/>
</dbReference>
<name>A0A0G3EWV0_9BURK</name>
<evidence type="ECO:0000256" key="1">
    <source>
        <dbReference type="ARBA" id="ARBA00008007"/>
    </source>
</evidence>
<dbReference type="CDD" id="cd06223">
    <property type="entry name" value="PRTases_typeI"/>
    <property type="match status" value="1"/>
</dbReference>
<evidence type="ECO:0000313" key="5">
    <source>
        <dbReference type="Proteomes" id="UP000036700"/>
    </source>
</evidence>
<dbReference type="InterPro" id="IPR044005">
    <property type="entry name" value="DZR_2"/>
</dbReference>
<organism evidence="4 5">
    <name type="scientific">Pandoraea thiooxydans</name>
    <dbReference type="NCBI Taxonomy" id="445709"/>
    <lineage>
        <taxon>Bacteria</taxon>
        <taxon>Pseudomonadati</taxon>
        <taxon>Pseudomonadota</taxon>
        <taxon>Betaproteobacteria</taxon>
        <taxon>Burkholderiales</taxon>
        <taxon>Burkholderiaceae</taxon>
        <taxon>Pandoraea</taxon>
    </lineage>
</organism>
<dbReference type="KEGG" id="ptx:ABW99_14530"/>
<feature type="domain" description="Double zinc ribbon" evidence="3">
    <location>
        <begin position="21"/>
        <end position="78"/>
    </location>
</feature>
<feature type="domain" description="Phosphoribosyltransferase" evidence="2">
    <location>
        <begin position="179"/>
        <end position="244"/>
    </location>
</feature>
<proteinExistence type="inferred from homology"/>
<dbReference type="Pfam" id="PF18912">
    <property type="entry name" value="DZR_2"/>
    <property type="match status" value="1"/>
</dbReference>
<dbReference type="Proteomes" id="UP000036700">
    <property type="component" value="Chromosome"/>
</dbReference>
<dbReference type="PANTHER" id="PTHR47505:SF1">
    <property type="entry name" value="DNA UTILIZATION PROTEIN YHGH"/>
    <property type="match status" value="1"/>
</dbReference>
<protein>
    <recommendedName>
        <fullName evidence="6">Competence protein ComF</fullName>
    </recommendedName>
</protein>
<gene>
    <name evidence="4" type="ORF">ABW99_14530</name>
</gene>
<evidence type="ECO:0000313" key="4">
    <source>
        <dbReference type="EMBL" id="AKJ69246.1"/>
    </source>
</evidence>